<dbReference type="InterPro" id="IPR029045">
    <property type="entry name" value="ClpP/crotonase-like_dom_sf"/>
</dbReference>
<evidence type="ECO:0000259" key="6">
    <source>
        <dbReference type="Pfam" id="PF01343"/>
    </source>
</evidence>
<comment type="similarity">
    <text evidence="1">Belongs to the peptidase S49 family.</text>
</comment>
<proteinExistence type="inferred from homology"/>
<sequence length="482" mass="51673">MTAMEMPLPNSSGLPRLSQYLGAWAMHIPAFEQVVQHVRGLNLAVHIQAAQAEVPATGESKTKGYMTTEDGIAVIQVVGTLTKYGSSLTDGPSTVSVRRALRNATESADVKAVMLLVDSPGGAVSGTGDLADDVHQANKSKPVAAYIEDIGASGAYWIASQAGRIVANPSALVGSIGTFGIIRDYSEMDAKAGIKTHVIRAGKFKGAGAPGTEVTDEQLAEMQAEVDAINAVFLQAVARGRGMGLEAVAKLADGRVHVGKAAQDIGLIDSIESFDAALSALVDETRRPRPASLQAKGVSLMAEDPDKKLQDDEDLEDEQTEEEEPVEDEDKPVDEEEEAADEDKEEEVEDEEDEKKAATITELRAALPNATDADLLAYAETGLTVSQATTINKTLKSGARPKAPGNNKGLGTRKQRKISRDRDDLETRKARELTAMRDDHSFIAAAKALAKEENISLREAKSRVANEQEEMYAEYRDTFRAK</sequence>
<feature type="region of interest" description="Disordered" evidence="5">
    <location>
        <begin position="289"/>
        <end position="356"/>
    </location>
</feature>
<dbReference type="PANTHER" id="PTHR42987:SF4">
    <property type="entry name" value="PROTEASE SOHB-RELATED"/>
    <property type="match status" value="1"/>
</dbReference>
<evidence type="ECO:0000256" key="2">
    <source>
        <dbReference type="ARBA" id="ARBA00022670"/>
    </source>
</evidence>
<protein>
    <submittedName>
        <fullName evidence="8">Putative peptidase</fullName>
    </submittedName>
</protein>
<dbReference type="Gene3D" id="3.90.226.10">
    <property type="entry name" value="2-enoyl-CoA Hydratase, Chain A, domain 1"/>
    <property type="match status" value="1"/>
</dbReference>
<gene>
    <name evidence="8" type="ORF">MM415A01245_0013</name>
    <name evidence="7" type="ORF">MM415B01625_0004</name>
</gene>
<evidence type="ECO:0000256" key="4">
    <source>
        <dbReference type="ARBA" id="ARBA00022825"/>
    </source>
</evidence>
<dbReference type="GO" id="GO:0006508">
    <property type="term" value="P:proteolysis"/>
    <property type="evidence" value="ECO:0007669"/>
    <property type="project" value="UniProtKB-KW"/>
</dbReference>
<name>A0A6M3K7G6_9ZZZZ</name>
<dbReference type="NCBIfam" id="TIGR00706">
    <property type="entry name" value="SppA_dom"/>
    <property type="match status" value="1"/>
</dbReference>
<organism evidence="8">
    <name type="scientific">viral metagenome</name>
    <dbReference type="NCBI Taxonomy" id="1070528"/>
    <lineage>
        <taxon>unclassified sequences</taxon>
        <taxon>metagenomes</taxon>
        <taxon>organismal metagenomes</taxon>
    </lineage>
</organism>
<dbReference type="PANTHER" id="PTHR42987">
    <property type="entry name" value="PEPTIDASE S49"/>
    <property type="match status" value="1"/>
</dbReference>
<dbReference type="InterPro" id="IPR004635">
    <property type="entry name" value="Pept_S49_SppA"/>
</dbReference>
<dbReference type="InterPro" id="IPR002142">
    <property type="entry name" value="Peptidase_S49"/>
</dbReference>
<reference evidence="8" key="1">
    <citation type="submission" date="2020-03" db="EMBL/GenBank/DDBJ databases">
        <title>The deep terrestrial virosphere.</title>
        <authorList>
            <person name="Holmfeldt K."/>
            <person name="Nilsson E."/>
            <person name="Simone D."/>
            <person name="Lopez-Fernandez M."/>
            <person name="Wu X."/>
            <person name="de Brujin I."/>
            <person name="Lundin D."/>
            <person name="Andersson A."/>
            <person name="Bertilsson S."/>
            <person name="Dopson M."/>
        </authorList>
    </citation>
    <scope>NUCLEOTIDE SEQUENCE</scope>
    <source>
        <strain evidence="8">MM415A01245</strain>
        <strain evidence="7">MM415B01625</strain>
    </source>
</reference>
<dbReference type="AlphaFoldDB" id="A0A6M3K7G6"/>
<keyword evidence="3" id="KW-0378">Hydrolase</keyword>
<evidence type="ECO:0000313" key="7">
    <source>
        <dbReference type="EMBL" id="QJA57562.1"/>
    </source>
</evidence>
<feature type="region of interest" description="Disordered" evidence="5">
    <location>
        <begin position="394"/>
        <end position="426"/>
    </location>
</feature>
<dbReference type="SUPFAM" id="SSF52096">
    <property type="entry name" value="ClpP/crotonase"/>
    <property type="match status" value="1"/>
</dbReference>
<keyword evidence="2" id="KW-0645">Protease</keyword>
<dbReference type="InterPro" id="IPR033855">
    <property type="entry name" value="Protein_C"/>
</dbReference>
<evidence type="ECO:0000256" key="1">
    <source>
        <dbReference type="ARBA" id="ARBA00008683"/>
    </source>
</evidence>
<feature type="domain" description="Peptidase S49" evidence="6">
    <location>
        <begin position="137"/>
        <end position="281"/>
    </location>
</feature>
<feature type="compositionally biased region" description="Acidic residues" evidence="5">
    <location>
        <begin position="311"/>
        <end position="353"/>
    </location>
</feature>
<dbReference type="Gene3D" id="6.20.330.10">
    <property type="match status" value="1"/>
</dbReference>
<dbReference type="CDD" id="cd07022">
    <property type="entry name" value="S49_Sppa_36K_type"/>
    <property type="match status" value="1"/>
</dbReference>
<accession>A0A6M3K7G6</accession>
<evidence type="ECO:0000256" key="5">
    <source>
        <dbReference type="SAM" id="MobiDB-lite"/>
    </source>
</evidence>
<keyword evidence="4" id="KW-0720">Serine protease</keyword>
<evidence type="ECO:0000256" key="3">
    <source>
        <dbReference type="ARBA" id="ARBA00022801"/>
    </source>
</evidence>
<evidence type="ECO:0000313" key="8">
    <source>
        <dbReference type="EMBL" id="QJA77708.1"/>
    </source>
</evidence>
<dbReference type="EMBL" id="MT142297">
    <property type="protein sequence ID" value="QJA77708.1"/>
    <property type="molecule type" value="Genomic_DNA"/>
</dbReference>
<dbReference type="EMBL" id="MT141280">
    <property type="protein sequence ID" value="QJA57562.1"/>
    <property type="molecule type" value="Genomic_DNA"/>
</dbReference>
<dbReference type="GO" id="GO:0008236">
    <property type="term" value="F:serine-type peptidase activity"/>
    <property type="evidence" value="ECO:0007669"/>
    <property type="project" value="UniProtKB-KW"/>
</dbReference>
<dbReference type="Pfam" id="PF01343">
    <property type="entry name" value="Peptidase_S49"/>
    <property type="match status" value="1"/>
</dbReference>